<dbReference type="GO" id="GO:0016554">
    <property type="term" value="P:cytidine to uridine editing"/>
    <property type="evidence" value="ECO:0007669"/>
    <property type="project" value="TreeGrafter"/>
</dbReference>
<dbReference type="Proteomes" id="UP000694557">
    <property type="component" value="Unassembled WGS sequence"/>
</dbReference>
<gene>
    <name evidence="4" type="primary">LOC109868790</name>
</gene>
<dbReference type="PANTHER" id="PTHR13857">
    <property type="entry name" value="MRNA EDITING ENZYME"/>
    <property type="match status" value="1"/>
</dbReference>
<dbReference type="AlphaFoldDB" id="A0A8C7DTE8"/>
<dbReference type="GO" id="GO:0046872">
    <property type="term" value="F:metal ion binding"/>
    <property type="evidence" value="ECO:0007669"/>
    <property type="project" value="UniProtKB-KW"/>
</dbReference>
<organism evidence="4 5">
    <name type="scientific">Oncorhynchus kisutch</name>
    <name type="common">Coho salmon</name>
    <name type="synonym">Salmo kisutch</name>
    <dbReference type="NCBI Taxonomy" id="8019"/>
    <lineage>
        <taxon>Eukaryota</taxon>
        <taxon>Metazoa</taxon>
        <taxon>Chordata</taxon>
        <taxon>Craniata</taxon>
        <taxon>Vertebrata</taxon>
        <taxon>Euteleostomi</taxon>
        <taxon>Actinopterygii</taxon>
        <taxon>Neopterygii</taxon>
        <taxon>Teleostei</taxon>
        <taxon>Protacanthopterygii</taxon>
        <taxon>Salmoniformes</taxon>
        <taxon>Salmonidae</taxon>
        <taxon>Salmoninae</taxon>
        <taxon>Oncorhynchus</taxon>
    </lineage>
</organism>
<keyword evidence="3" id="KW-0812">Transmembrane</keyword>
<dbReference type="GeneTree" id="ENSGT00940000158731"/>
<evidence type="ECO:0000313" key="5">
    <source>
        <dbReference type="Proteomes" id="UP000694557"/>
    </source>
</evidence>
<feature type="transmembrane region" description="Helical" evidence="3">
    <location>
        <begin position="12"/>
        <end position="31"/>
    </location>
</feature>
<evidence type="ECO:0000313" key="4">
    <source>
        <dbReference type="Ensembl" id="ENSOKIP00005018627.1"/>
    </source>
</evidence>
<evidence type="ECO:0000256" key="1">
    <source>
        <dbReference type="ARBA" id="ARBA00022723"/>
    </source>
</evidence>
<dbReference type="PANTHER" id="PTHR13857:SF10">
    <property type="entry name" value="SINGLE-STRANDED DNA CYTOSINE DEAMINASE"/>
    <property type="match status" value="1"/>
</dbReference>
<dbReference type="GO" id="GO:0004126">
    <property type="term" value="F:cytidine deaminase activity"/>
    <property type="evidence" value="ECO:0007669"/>
    <property type="project" value="TreeGrafter"/>
</dbReference>
<keyword evidence="2" id="KW-0378">Hydrolase</keyword>
<sequence>MQQISSSVICSSFSPSFHLHIISYLFHFLSFLPLSSSLSFPSFYSTLSLSMHYLSFLSVYIFLPQTFPSLSFSSSTTSITLSLIPHPSTFLTYLHHYLSLIPHPYTFLTYLHHYLPPPPPPPPPPQLLFLRLLEAGALCPGLWGYGAPDSVGLCYSVTWFCSWSPCSDCSYRLAQFLSQTPNLRLRIYVSRLYFCDPEDSSAREGLRMLQRAGTISTVGRPLWLADSVCLRPGTDCIRTLFNWPGNLTTSSSLVRQKIGEMLSSYLDCDSPLSLSYMLIWSYLFLLLPLVLSVSVIL</sequence>
<keyword evidence="3" id="KW-1133">Transmembrane helix</keyword>
<proteinExistence type="predicted"/>
<feature type="transmembrane region" description="Helical" evidence="3">
    <location>
        <begin position="43"/>
        <end position="63"/>
    </location>
</feature>
<name>A0A8C7DTE8_ONCKI</name>
<reference evidence="4" key="2">
    <citation type="submission" date="2025-09" db="UniProtKB">
        <authorList>
            <consortium name="Ensembl"/>
        </authorList>
    </citation>
    <scope>IDENTIFICATION</scope>
</reference>
<evidence type="ECO:0000256" key="2">
    <source>
        <dbReference type="ARBA" id="ARBA00022801"/>
    </source>
</evidence>
<dbReference type="GO" id="GO:0005737">
    <property type="term" value="C:cytoplasm"/>
    <property type="evidence" value="ECO:0007669"/>
    <property type="project" value="TreeGrafter"/>
</dbReference>
<dbReference type="InterPro" id="IPR050610">
    <property type="entry name" value="APOBEC_Cyt_Deaminase"/>
</dbReference>
<dbReference type="Gene3D" id="3.40.140.10">
    <property type="entry name" value="Cytidine Deaminase, domain 2"/>
    <property type="match status" value="1"/>
</dbReference>
<protein>
    <submittedName>
        <fullName evidence="4">Activation-induced cytidine deaminase</fullName>
    </submittedName>
</protein>
<accession>A0A8C7DTE8</accession>
<dbReference type="Ensembl" id="ENSOKIT00005019856.1">
    <property type="protein sequence ID" value="ENSOKIP00005018627.1"/>
    <property type="gene ID" value="ENSOKIG00005008281.1"/>
</dbReference>
<evidence type="ECO:0000256" key="3">
    <source>
        <dbReference type="SAM" id="Phobius"/>
    </source>
</evidence>
<feature type="transmembrane region" description="Helical" evidence="3">
    <location>
        <begin position="274"/>
        <end position="296"/>
    </location>
</feature>
<dbReference type="GO" id="GO:0005634">
    <property type="term" value="C:nucleus"/>
    <property type="evidence" value="ECO:0007669"/>
    <property type="project" value="TreeGrafter"/>
</dbReference>
<reference evidence="4" key="1">
    <citation type="submission" date="2025-08" db="UniProtKB">
        <authorList>
            <consortium name="Ensembl"/>
        </authorList>
    </citation>
    <scope>IDENTIFICATION</scope>
</reference>
<keyword evidence="3" id="KW-0472">Membrane</keyword>
<keyword evidence="5" id="KW-1185">Reference proteome</keyword>
<dbReference type="Pfam" id="PF18778">
    <property type="entry name" value="NAD1"/>
    <property type="match status" value="1"/>
</dbReference>
<dbReference type="GO" id="GO:0003723">
    <property type="term" value="F:RNA binding"/>
    <property type="evidence" value="ECO:0007669"/>
    <property type="project" value="TreeGrafter"/>
</dbReference>
<keyword evidence="1" id="KW-0479">Metal-binding</keyword>